<keyword evidence="5" id="KW-1185">Reference proteome</keyword>
<dbReference type="Proteomes" id="UP001597347">
    <property type="component" value="Unassembled WGS sequence"/>
</dbReference>
<comment type="caution">
    <text evidence="4">The sequence shown here is derived from an EMBL/GenBank/DDBJ whole genome shotgun (WGS) entry which is preliminary data.</text>
</comment>
<keyword evidence="1" id="KW-0456">Lyase</keyword>
<dbReference type="Gene3D" id="3.30.390.10">
    <property type="entry name" value="Enolase-like, N-terminal domain"/>
    <property type="match status" value="1"/>
</dbReference>
<dbReference type="InterPro" id="IPR034593">
    <property type="entry name" value="DgoD-like"/>
</dbReference>
<dbReference type="CDD" id="cd03316">
    <property type="entry name" value="MR_like"/>
    <property type="match status" value="1"/>
</dbReference>
<evidence type="ECO:0000313" key="4">
    <source>
        <dbReference type="EMBL" id="MFD1719959.1"/>
    </source>
</evidence>
<evidence type="ECO:0000256" key="1">
    <source>
        <dbReference type="ARBA" id="ARBA00023239"/>
    </source>
</evidence>
<feature type="domain" description="Mandelate racemase/muconate lactonizing enzyme C-terminal" evidence="3">
    <location>
        <begin position="146"/>
        <end position="267"/>
    </location>
</feature>
<dbReference type="PROSITE" id="PS00908">
    <property type="entry name" value="MR_MLE_1"/>
    <property type="match status" value="1"/>
</dbReference>
<dbReference type="InterPro" id="IPR029065">
    <property type="entry name" value="Enolase_C-like"/>
</dbReference>
<accession>A0ABW4L9W8</accession>
<dbReference type="SMART" id="SM00922">
    <property type="entry name" value="MR_MLE"/>
    <property type="match status" value="1"/>
</dbReference>
<dbReference type="InterPro" id="IPR018110">
    <property type="entry name" value="Mandel_Rmase/mucon_lact_enz_CS"/>
</dbReference>
<dbReference type="PANTHER" id="PTHR48080">
    <property type="entry name" value="D-GALACTONATE DEHYDRATASE-RELATED"/>
    <property type="match status" value="1"/>
</dbReference>
<dbReference type="SUPFAM" id="SSF51604">
    <property type="entry name" value="Enolase C-terminal domain-like"/>
    <property type="match status" value="1"/>
</dbReference>
<dbReference type="SFLD" id="SFLDS00001">
    <property type="entry name" value="Enolase"/>
    <property type="match status" value="1"/>
</dbReference>
<dbReference type="RefSeq" id="WP_377931166.1">
    <property type="nucleotide sequence ID" value="NZ_JBHUEA010000001.1"/>
</dbReference>
<reference evidence="5" key="1">
    <citation type="journal article" date="2019" name="Int. J. Syst. Evol. Microbiol.">
        <title>The Global Catalogue of Microorganisms (GCM) 10K type strain sequencing project: providing services to taxonomists for standard genome sequencing and annotation.</title>
        <authorList>
            <consortium name="The Broad Institute Genomics Platform"/>
            <consortium name="The Broad Institute Genome Sequencing Center for Infectious Disease"/>
            <person name="Wu L."/>
            <person name="Ma J."/>
        </authorList>
    </citation>
    <scope>NUCLEOTIDE SEQUENCE [LARGE SCALE GENOMIC DNA]</scope>
    <source>
        <strain evidence="5">CGMCC 1.12471</strain>
    </source>
</reference>
<dbReference type="EMBL" id="JBHUEA010000001">
    <property type="protein sequence ID" value="MFD1719959.1"/>
    <property type="molecule type" value="Genomic_DNA"/>
</dbReference>
<dbReference type="InterPro" id="IPR036849">
    <property type="entry name" value="Enolase-like_C_sf"/>
</dbReference>
<dbReference type="Pfam" id="PF13378">
    <property type="entry name" value="MR_MLE_C"/>
    <property type="match status" value="1"/>
</dbReference>
<dbReference type="InterPro" id="IPR013342">
    <property type="entry name" value="Mandelate_racemase_C"/>
</dbReference>
<dbReference type="InterPro" id="IPR013341">
    <property type="entry name" value="Mandelate_racemase_N_dom"/>
</dbReference>
<sequence length="394" mass="42170">MRRSEVTGFEVLHADLGWRSVSFLKLTAGGMTGWAEFNEAFGAPGLGRVVELLRPRVLGADPMRVNAVVGELTAYLAPAASGMNRMAIGAVENALLDLKARLLDVSVADLLGGAVRSRLPVYFSHCGSYRFGTTAELVGKAPLRTWDDVVALGTEVRDAGWRALKTNVLALDDEEVRGRAFGWARSPGVGGSDWDDRMIEQTVRTVAALREGAGDDVAILVDVNFLLRTDGYRRLVDGLAGQRLGWLELDGVAPRALASLRDRAGFPVASGESLFGMAEYRPYLEAEALDTAIVDVVWNGVGEATRIAAMADAFGATVAPHNFYGPLATAMSAQFSAVVPNLARTEVDGDGVPWRDELLVEPLVVEDGFLDVPDGPGWGVEPDEDAIRRHPVAG</sequence>
<evidence type="ECO:0000259" key="3">
    <source>
        <dbReference type="SMART" id="SM00922"/>
    </source>
</evidence>
<dbReference type="SFLD" id="SFLDG00179">
    <property type="entry name" value="mandelate_racemase"/>
    <property type="match status" value="1"/>
</dbReference>
<evidence type="ECO:0000256" key="2">
    <source>
        <dbReference type="SAM" id="MobiDB-lite"/>
    </source>
</evidence>
<organism evidence="4 5">
    <name type="scientific">Amnibacterium endophyticum</name>
    <dbReference type="NCBI Taxonomy" id="2109337"/>
    <lineage>
        <taxon>Bacteria</taxon>
        <taxon>Bacillati</taxon>
        <taxon>Actinomycetota</taxon>
        <taxon>Actinomycetes</taxon>
        <taxon>Micrococcales</taxon>
        <taxon>Microbacteriaceae</taxon>
        <taxon>Amnibacterium</taxon>
    </lineage>
</organism>
<dbReference type="SUPFAM" id="SSF54826">
    <property type="entry name" value="Enolase N-terminal domain-like"/>
    <property type="match status" value="1"/>
</dbReference>
<dbReference type="Gene3D" id="3.20.20.120">
    <property type="entry name" value="Enolase-like C-terminal domain"/>
    <property type="match status" value="1"/>
</dbReference>
<name>A0ABW4L9W8_9MICO</name>
<evidence type="ECO:0000313" key="5">
    <source>
        <dbReference type="Proteomes" id="UP001597347"/>
    </source>
</evidence>
<feature type="region of interest" description="Disordered" evidence="2">
    <location>
        <begin position="374"/>
        <end position="394"/>
    </location>
</feature>
<protein>
    <submittedName>
        <fullName evidence="4">Mandelate racemase/muconate lactonizing enzyme family protein</fullName>
    </submittedName>
</protein>
<dbReference type="PANTHER" id="PTHR48080:SF2">
    <property type="entry name" value="D-GALACTONATE DEHYDRATASE"/>
    <property type="match status" value="1"/>
</dbReference>
<proteinExistence type="predicted"/>
<dbReference type="Pfam" id="PF02746">
    <property type="entry name" value="MR_MLE_N"/>
    <property type="match status" value="1"/>
</dbReference>
<dbReference type="InterPro" id="IPR029017">
    <property type="entry name" value="Enolase-like_N"/>
</dbReference>
<gene>
    <name evidence="4" type="ORF">ACFSBI_00210</name>
</gene>